<dbReference type="GO" id="GO:0010121">
    <property type="term" value="P:L-arginine catabolic process to proline via ornithine"/>
    <property type="evidence" value="ECO:0007669"/>
    <property type="project" value="UniProtKB-ARBA"/>
</dbReference>
<comment type="cofactor">
    <cofactor evidence="1">
        <name>Mn(2+)</name>
        <dbReference type="ChEBI" id="CHEBI:29035"/>
    </cofactor>
</comment>
<comment type="caution">
    <text evidence="15">The sequence shown here is derived from an EMBL/GenBank/DDBJ whole genome shotgun (WGS) entry which is preliminary data.</text>
</comment>
<comment type="similarity">
    <text evidence="3">Belongs to the class-II fumarase/aspartase family. Fumarase subfamily.</text>
</comment>
<dbReference type="NCBIfam" id="TIGR01229">
    <property type="entry name" value="rocF_arginase"/>
    <property type="match status" value="1"/>
</dbReference>
<dbReference type="GO" id="GO:0006106">
    <property type="term" value="P:fumarate metabolic process"/>
    <property type="evidence" value="ECO:0007669"/>
    <property type="project" value="InterPro"/>
</dbReference>
<evidence type="ECO:0000256" key="1">
    <source>
        <dbReference type="ARBA" id="ARBA00001936"/>
    </source>
</evidence>
<sequence length="812" mass="87985">MSSDKGYRLERDTFGELKVPADKYYGAQTLRSVMNFPIGDKSERMPYRVIVAMGILKKAAAEVNKEFGLDPKVADAISKAADDVISGKLYEDHFPLVIWQTGSGTQSNMNTNEVISNRAIEILGGELGSKKPVHPNDHVNMSQSSNDTFPTAMHIAVALEINQILLPGLTQLHAALKAKANAWKDIIKIGRTHTQDAVPLTLGQEFSAYATQVEYGIARVKDTLPRLYQLALGGTAVGTGLNTRKGFAEKTAARIASLTGYPFVTAPNKFEALAAHDAIVEVHGALNTVAVSIMKIANDIRFLGSGPRCGLGELSLPENEPGSSIMPGKVNPTQCEAITMVCAQVMGNHVATTIGGSNGHFELNVFKPVMVANTLRSARLLGDSAAAFTKNCVVGIEPNIDNIKKIMNESLMLVTALNPHIGYDKAAAIAKQAHKQKLTLKESALKNGLTEEQFNQWVRPEQMLGPKTKNCSRLLQKCQCFLRQTITVRNYRKVGIIGVPFDKGQKKQGVGLGPDAIRKAGLIQGLESIGLDVKDYGDVKYETNSKEGIDNMDHLNEVAACTYKVSEMFEKVLKDGRTPVTLGGDHSLTVGTVDAHVKSKGSNNVVLLWVDAHADLNTNKTSSSGNAHGMPVALIASELSDYWPHLPGMDWQKPMLSIRNIAYIGLRSVDMYERLVIEKFGITAFGIDDVERLGIHQVVNMALEKLDPHSEKSIHVTFDIDALDPLEAPSTGTSVRGGLTIREGIHLLEQVYRTGRLNAIELVEVNPLLSDAKGAELTAGAAVLLLQAALGNNRRGLRAPEGITDMPLQTFK</sequence>
<dbReference type="FunFam" id="3.40.800.10:FF:000005">
    <property type="entry name" value="Arginase"/>
    <property type="match status" value="1"/>
</dbReference>
<dbReference type="SUPFAM" id="SSF52768">
    <property type="entry name" value="Arginase/deacetylase"/>
    <property type="match status" value="1"/>
</dbReference>
<dbReference type="FunFam" id="1.20.200.10:FF:000001">
    <property type="entry name" value="Fumarate hydratase, mitochondrial"/>
    <property type="match status" value="1"/>
</dbReference>
<keyword evidence="7 12" id="KW-0378">Hydrolase</keyword>
<dbReference type="InterPro" id="IPR024083">
    <property type="entry name" value="Fumarase/histidase_N"/>
</dbReference>
<dbReference type="GO" id="GO:0046872">
    <property type="term" value="F:metal ion binding"/>
    <property type="evidence" value="ECO:0007669"/>
    <property type="project" value="UniProtKB-KW"/>
</dbReference>
<dbReference type="CDD" id="cd01362">
    <property type="entry name" value="Fumarase_classII"/>
    <property type="match status" value="1"/>
</dbReference>
<evidence type="ECO:0000313" key="15">
    <source>
        <dbReference type="EMBL" id="KAH0548968.1"/>
    </source>
</evidence>
<dbReference type="Gene3D" id="1.10.40.30">
    <property type="entry name" value="Fumarase/aspartase (C-terminal domain)"/>
    <property type="match status" value="1"/>
</dbReference>
<evidence type="ECO:0000313" key="16">
    <source>
        <dbReference type="Proteomes" id="UP000826195"/>
    </source>
</evidence>
<evidence type="ECO:0000256" key="6">
    <source>
        <dbReference type="ARBA" id="ARBA00022723"/>
    </source>
</evidence>
<dbReference type="InterPro" id="IPR020855">
    <property type="entry name" value="Ureohydrolase_Mn_BS"/>
</dbReference>
<protein>
    <recommendedName>
        <fullName evidence="17">Arginase</fullName>
    </recommendedName>
</protein>
<dbReference type="SUPFAM" id="SSF48557">
    <property type="entry name" value="L-aspartase-like"/>
    <property type="match status" value="1"/>
</dbReference>
<reference evidence="15 16" key="1">
    <citation type="journal article" date="2021" name="J. Hered.">
        <title>A chromosome-level genome assembly of the parasitoid wasp, Cotesia glomerata (Hymenoptera: Braconidae).</title>
        <authorList>
            <person name="Pinto B.J."/>
            <person name="Weis J.J."/>
            <person name="Gamble T."/>
            <person name="Ode P.J."/>
            <person name="Paul R."/>
            <person name="Zaspel J.M."/>
        </authorList>
    </citation>
    <scope>NUCLEOTIDE SEQUENCE [LARGE SCALE GENOMIC DNA]</scope>
    <source>
        <strain evidence="15">CgM1</strain>
    </source>
</reference>
<dbReference type="Pfam" id="PF00206">
    <property type="entry name" value="Lyase_1"/>
    <property type="match status" value="1"/>
</dbReference>
<dbReference type="PANTHER" id="PTHR11444:SF1">
    <property type="entry name" value="FUMARATE HYDRATASE, MITOCHONDRIAL"/>
    <property type="match status" value="1"/>
</dbReference>
<keyword evidence="4" id="KW-0835">Urea cycle</keyword>
<dbReference type="FunFam" id="1.10.275.10:FF:000001">
    <property type="entry name" value="Fumarate hydratase, mitochondrial"/>
    <property type="match status" value="1"/>
</dbReference>
<dbReference type="Pfam" id="PF00491">
    <property type="entry name" value="Arginase"/>
    <property type="match status" value="1"/>
</dbReference>
<dbReference type="PANTHER" id="PTHR11444">
    <property type="entry name" value="ASPARTATEAMMONIA/ARGININOSUCCINATE/ADENYLOSUCCINATE LYASE"/>
    <property type="match status" value="1"/>
</dbReference>
<keyword evidence="16" id="KW-1185">Reference proteome</keyword>
<keyword evidence="9" id="KW-0456">Lyase</keyword>
<dbReference type="InterPro" id="IPR005677">
    <property type="entry name" value="Fum_hydII"/>
</dbReference>
<dbReference type="InterPro" id="IPR022761">
    <property type="entry name" value="Fumarate_lyase_N"/>
</dbReference>
<evidence type="ECO:0000256" key="8">
    <source>
        <dbReference type="ARBA" id="ARBA00023211"/>
    </source>
</evidence>
<dbReference type="GO" id="GO:0006099">
    <property type="term" value="P:tricarboxylic acid cycle"/>
    <property type="evidence" value="ECO:0007669"/>
    <property type="project" value="InterPro"/>
</dbReference>
<dbReference type="EMBL" id="JAHXZJ010001864">
    <property type="protein sequence ID" value="KAH0548968.1"/>
    <property type="molecule type" value="Genomic_DNA"/>
</dbReference>
<comment type="catalytic activity">
    <reaction evidence="10">
        <text>L-arginine + H2O = urea + L-ornithine</text>
        <dbReference type="Rhea" id="RHEA:20569"/>
        <dbReference type="ChEBI" id="CHEBI:15377"/>
        <dbReference type="ChEBI" id="CHEBI:16199"/>
        <dbReference type="ChEBI" id="CHEBI:32682"/>
        <dbReference type="ChEBI" id="CHEBI:46911"/>
        <dbReference type="EC" id="3.5.3.1"/>
    </reaction>
</comment>
<comment type="similarity">
    <text evidence="11 12">Belongs to the arginase family.</text>
</comment>
<dbReference type="CDD" id="cd09989">
    <property type="entry name" value="Arginase"/>
    <property type="match status" value="1"/>
</dbReference>
<evidence type="ECO:0000259" key="13">
    <source>
        <dbReference type="Pfam" id="PF00206"/>
    </source>
</evidence>
<feature type="domain" description="Fumarate lyase N-terminal" evidence="13">
    <location>
        <begin position="15"/>
        <end position="347"/>
    </location>
</feature>
<dbReference type="Proteomes" id="UP000826195">
    <property type="component" value="Unassembled WGS sequence"/>
</dbReference>
<keyword evidence="5" id="KW-0056">Arginine metabolism</keyword>
<evidence type="ECO:0008006" key="17">
    <source>
        <dbReference type="Google" id="ProtNLM"/>
    </source>
</evidence>
<dbReference type="InterPro" id="IPR008948">
    <property type="entry name" value="L-Aspartase-like"/>
</dbReference>
<dbReference type="GO" id="GO:0005739">
    <property type="term" value="C:mitochondrion"/>
    <property type="evidence" value="ECO:0007669"/>
    <property type="project" value="TreeGrafter"/>
</dbReference>
<dbReference type="Gene3D" id="1.10.275.10">
    <property type="entry name" value="Fumarase/aspartase (N-terminal domain)"/>
    <property type="match status" value="1"/>
</dbReference>
<evidence type="ECO:0000259" key="14">
    <source>
        <dbReference type="Pfam" id="PF10415"/>
    </source>
</evidence>
<keyword evidence="8" id="KW-0464">Manganese</keyword>
<evidence type="ECO:0000256" key="9">
    <source>
        <dbReference type="ARBA" id="ARBA00023239"/>
    </source>
</evidence>
<dbReference type="InterPro" id="IPR020557">
    <property type="entry name" value="Fumarate_lyase_CS"/>
</dbReference>
<dbReference type="InterPro" id="IPR014033">
    <property type="entry name" value="Arginase"/>
</dbReference>
<dbReference type="Gene3D" id="3.40.800.10">
    <property type="entry name" value="Ureohydrolase domain"/>
    <property type="match status" value="1"/>
</dbReference>
<dbReference type="HAMAP" id="MF_00743">
    <property type="entry name" value="FumaraseC"/>
    <property type="match status" value="1"/>
</dbReference>
<evidence type="ECO:0000256" key="3">
    <source>
        <dbReference type="ARBA" id="ARBA00009084"/>
    </source>
</evidence>
<name>A0AAV7IBH0_COTGL</name>
<evidence type="ECO:0000256" key="12">
    <source>
        <dbReference type="RuleBase" id="RU003684"/>
    </source>
</evidence>
<dbReference type="InterPro" id="IPR018951">
    <property type="entry name" value="Fumarase_C_C"/>
</dbReference>
<dbReference type="Pfam" id="PF10415">
    <property type="entry name" value="FumaraseC_C"/>
    <property type="match status" value="1"/>
</dbReference>
<feature type="domain" description="Fumarase C C-terminal" evidence="14">
    <location>
        <begin position="413"/>
        <end position="464"/>
    </location>
</feature>
<evidence type="ECO:0000256" key="4">
    <source>
        <dbReference type="ARBA" id="ARBA00022436"/>
    </source>
</evidence>
<proteinExistence type="inferred from homology"/>
<dbReference type="PRINTS" id="PR00116">
    <property type="entry name" value="ARGINASE"/>
</dbReference>
<dbReference type="PROSITE" id="PS51409">
    <property type="entry name" value="ARGINASE_2"/>
    <property type="match status" value="1"/>
</dbReference>
<dbReference type="GO" id="GO:0004333">
    <property type="term" value="F:fumarate hydratase activity"/>
    <property type="evidence" value="ECO:0007669"/>
    <property type="project" value="InterPro"/>
</dbReference>
<dbReference type="InterPro" id="IPR023696">
    <property type="entry name" value="Ureohydrolase_dom_sf"/>
</dbReference>
<dbReference type="AlphaFoldDB" id="A0AAV7IBH0"/>
<evidence type="ECO:0000256" key="5">
    <source>
        <dbReference type="ARBA" id="ARBA00022503"/>
    </source>
</evidence>
<evidence type="ECO:0000256" key="2">
    <source>
        <dbReference type="ARBA" id="ARBA00005098"/>
    </source>
</evidence>
<dbReference type="GO" id="GO:0004053">
    <property type="term" value="F:arginase activity"/>
    <property type="evidence" value="ECO:0007669"/>
    <property type="project" value="UniProtKB-EC"/>
</dbReference>
<dbReference type="NCBIfam" id="NF008909">
    <property type="entry name" value="PRK12273.1"/>
    <property type="match status" value="1"/>
</dbReference>
<dbReference type="GO" id="GO:0006108">
    <property type="term" value="P:malate metabolic process"/>
    <property type="evidence" value="ECO:0007669"/>
    <property type="project" value="TreeGrafter"/>
</dbReference>
<dbReference type="GO" id="GO:0000050">
    <property type="term" value="P:urea cycle"/>
    <property type="evidence" value="ECO:0007669"/>
    <property type="project" value="UniProtKB-KW"/>
</dbReference>
<gene>
    <name evidence="15" type="ORF">KQX54_004762</name>
</gene>
<evidence type="ECO:0000256" key="10">
    <source>
        <dbReference type="ARBA" id="ARBA00047391"/>
    </source>
</evidence>
<dbReference type="Gene3D" id="1.20.200.10">
    <property type="entry name" value="Fumarase/aspartase (Central domain)"/>
    <property type="match status" value="1"/>
</dbReference>
<organism evidence="15 16">
    <name type="scientific">Cotesia glomerata</name>
    <name type="common">Lepidopteran parasitic wasp</name>
    <name type="synonym">Apanteles glomeratus</name>
    <dbReference type="NCBI Taxonomy" id="32391"/>
    <lineage>
        <taxon>Eukaryota</taxon>
        <taxon>Metazoa</taxon>
        <taxon>Ecdysozoa</taxon>
        <taxon>Arthropoda</taxon>
        <taxon>Hexapoda</taxon>
        <taxon>Insecta</taxon>
        <taxon>Pterygota</taxon>
        <taxon>Neoptera</taxon>
        <taxon>Endopterygota</taxon>
        <taxon>Hymenoptera</taxon>
        <taxon>Apocrita</taxon>
        <taxon>Ichneumonoidea</taxon>
        <taxon>Braconidae</taxon>
        <taxon>Microgastrinae</taxon>
        <taxon>Cotesia</taxon>
    </lineage>
</organism>
<dbReference type="NCBIfam" id="TIGR00979">
    <property type="entry name" value="fumC_II"/>
    <property type="match status" value="1"/>
</dbReference>
<dbReference type="InterPro" id="IPR006035">
    <property type="entry name" value="Ureohydrolase"/>
</dbReference>
<evidence type="ECO:0000256" key="7">
    <source>
        <dbReference type="ARBA" id="ARBA00022801"/>
    </source>
</evidence>
<comment type="pathway">
    <text evidence="2">Nitrogen metabolism; urea cycle; L-ornithine and urea from L-arginine: step 1/1.</text>
</comment>
<keyword evidence="6" id="KW-0479">Metal-binding</keyword>
<dbReference type="FunFam" id="1.10.40.30:FF:000002">
    <property type="entry name" value="Fumarate hydratase class II"/>
    <property type="match status" value="1"/>
</dbReference>
<accession>A0AAV7IBH0</accession>
<dbReference type="PROSITE" id="PS00163">
    <property type="entry name" value="FUMARATE_LYASES"/>
    <property type="match status" value="1"/>
</dbReference>
<evidence type="ECO:0000256" key="11">
    <source>
        <dbReference type="PROSITE-ProRule" id="PRU00742"/>
    </source>
</evidence>
<dbReference type="PROSITE" id="PS01053">
    <property type="entry name" value="ARGINASE_1"/>
    <property type="match status" value="1"/>
</dbReference>